<organism evidence="1 2">
    <name type="scientific">Armillaria tabescens</name>
    <name type="common">Ringless honey mushroom</name>
    <name type="synonym">Agaricus tabescens</name>
    <dbReference type="NCBI Taxonomy" id="1929756"/>
    <lineage>
        <taxon>Eukaryota</taxon>
        <taxon>Fungi</taxon>
        <taxon>Dikarya</taxon>
        <taxon>Basidiomycota</taxon>
        <taxon>Agaricomycotina</taxon>
        <taxon>Agaricomycetes</taxon>
        <taxon>Agaricomycetidae</taxon>
        <taxon>Agaricales</taxon>
        <taxon>Marasmiineae</taxon>
        <taxon>Physalacriaceae</taxon>
        <taxon>Desarmillaria</taxon>
    </lineage>
</organism>
<evidence type="ECO:0000313" key="1">
    <source>
        <dbReference type="EMBL" id="KAK0439034.1"/>
    </source>
</evidence>
<proteinExistence type="predicted"/>
<dbReference type="EMBL" id="JAUEPS010000091">
    <property type="protein sequence ID" value="KAK0439034.1"/>
    <property type="molecule type" value="Genomic_DNA"/>
</dbReference>
<reference evidence="1" key="1">
    <citation type="submission" date="2023-06" db="EMBL/GenBank/DDBJ databases">
        <authorList>
            <consortium name="Lawrence Berkeley National Laboratory"/>
            <person name="Ahrendt S."/>
            <person name="Sahu N."/>
            <person name="Indic B."/>
            <person name="Wong-Bajracharya J."/>
            <person name="Merenyi Z."/>
            <person name="Ke H.-M."/>
            <person name="Monk M."/>
            <person name="Kocsube S."/>
            <person name="Drula E."/>
            <person name="Lipzen A."/>
            <person name="Balint B."/>
            <person name="Henrissat B."/>
            <person name="Andreopoulos B."/>
            <person name="Martin F.M."/>
            <person name="Harder C.B."/>
            <person name="Rigling D."/>
            <person name="Ford K.L."/>
            <person name="Foster G.D."/>
            <person name="Pangilinan J."/>
            <person name="Papanicolaou A."/>
            <person name="Barry K."/>
            <person name="LaButti K."/>
            <person name="Viragh M."/>
            <person name="Koriabine M."/>
            <person name="Yan M."/>
            <person name="Riley R."/>
            <person name="Champramary S."/>
            <person name="Plett K.L."/>
            <person name="Tsai I.J."/>
            <person name="Slot J."/>
            <person name="Sipos G."/>
            <person name="Plett J."/>
            <person name="Nagy L.G."/>
            <person name="Grigoriev I.V."/>
        </authorList>
    </citation>
    <scope>NUCLEOTIDE SEQUENCE</scope>
    <source>
        <strain evidence="1">CCBAS 213</strain>
    </source>
</reference>
<keyword evidence="2" id="KW-1185">Reference proteome</keyword>
<dbReference type="GeneID" id="85352232"/>
<accession>A0AA39JB20</accession>
<dbReference type="Proteomes" id="UP001175211">
    <property type="component" value="Unassembled WGS sequence"/>
</dbReference>
<dbReference type="RefSeq" id="XP_060323104.1">
    <property type="nucleotide sequence ID" value="XM_060468684.1"/>
</dbReference>
<sequence length="91" mass="10651">MLRRSCWDLGRLSIYLQHCPDKNFFHKESRTCIDILFRDTGMMSRSFQTELQDGRLAQGHLGFDEEALMKGLDHSVWVHKCRCGVYAITDK</sequence>
<protein>
    <submittedName>
        <fullName evidence="1">Uncharacterized protein</fullName>
    </submittedName>
</protein>
<dbReference type="AlphaFoldDB" id="A0AA39JB20"/>
<name>A0AA39JB20_ARMTA</name>
<gene>
    <name evidence="1" type="ORF">EV420DRAFT_1316346</name>
</gene>
<evidence type="ECO:0000313" key="2">
    <source>
        <dbReference type="Proteomes" id="UP001175211"/>
    </source>
</evidence>
<comment type="caution">
    <text evidence="1">The sequence shown here is derived from an EMBL/GenBank/DDBJ whole genome shotgun (WGS) entry which is preliminary data.</text>
</comment>